<feature type="transmembrane region" description="Helical" evidence="1">
    <location>
        <begin position="20"/>
        <end position="39"/>
    </location>
</feature>
<evidence type="ECO:0000313" key="5">
    <source>
        <dbReference type="Proteomes" id="UP000467635"/>
    </source>
</evidence>
<keyword evidence="1" id="KW-1133">Transmembrane helix</keyword>
<comment type="caution">
    <text evidence="2">The sequence shown here is derived from an EMBL/GenBank/DDBJ whole genome shotgun (WGS) entry which is preliminary data.</text>
</comment>
<evidence type="ECO:0000313" key="3">
    <source>
        <dbReference type="EMBL" id="MSE07981.1"/>
    </source>
</evidence>
<sequence>MESNYFFRNWKSLVFSQPPLFIIVISGMVRSFTDVGAWLSPMGKEE</sequence>
<evidence type="ECO:0000256" key="1">
    <source>
        <dbReference type="SAM" id="Phobius"/>
    </source>
</evidence>
<dbReference type="Proteomes" id="UP000467635">
    <property type="component" value="Unassembled WGS sequence"/>
</dbReference>
<keyword evidence="1" id="KW-0812">Transmembrane</keyword>
<name>A0A6A8LSG1_9LACO</name>
<dbReference type="EMBL" id="WKKX01000132">
    <property type="protein sequence ID" value="MSE07981.1"/>
    <property type="molecule type" value="Genomic_DNA"/>
</dbReference>
<gene>
    <name evidence="3" type="ORF">GKC33_04385</name>
    <name evidence="2" type="ORF">GKC34_06950</name>
</gene>
<dbReference type="AlphaFoldDB" id="A0A6A8LSG1"/>
<evidence type="ECO:0000313" key="4">
    <source>
        <dbReference type="Proteomes" id="UP000437575"/>
    </source>
</evidence>
<accession>A0A6A8LSG1</accession>
<proteinExistence type="predicted"/>
<dbReference type="Proteomes" id="UP000437575">
    <property type="component" value="Unassembled WGS sequence"/>
</dbReference>
<organism evidence="2 4">
    <name type="scientific">Ligilactobacillus salivarius</name>
    <dbReference type="NCBI Taxonomy" id="1624"/>
    <lineage>
        <taxon>Bacteria</taxon>
        <taxon>Bacillati</taxon>
        <taxon>Bacillota</taxon>
        <taxon>Bacilli</taxon>
        <taxon>Lactobacillales</taxon>
        <taxon>Lactobacillaceae</taxon>
        <taxon>Ligilactobacillus</taxon>
    </lineage>
</organism>
<protein>
    <submittedName>
        <fullName evidence="2">Uncharacterized protein</fullName>
    </submittedName>
</protein>
<dbReference type="EMBL" id="WKKZ01000291">
    <property type="protein sequence ID" value="MSE05557.1"/>
    <property type="molecule type" value="Genomic_DNA"/>
</dbReference>
<keyword evidence="1" id="KW-0472">Membrane</keyword>
<evidence type="ECO:0000313" key="2">
    <source>
        <dbReference type="EMBL" id="MSE05557.1"/>
    </source>
</evidence>
<reference evidence="4 5" key="1">
    <citation type="submission" date="2019-11" db="EMBL/GenBank/DDBJ databases">
        <title>Draft Genome Sequence of Plant Growth-Promoting Rhizosphere-Associated Bacteria.</title>
        <authorList>
            <person name="Vasilyev I.Y."/>
            <person name="Radchenko V."/>
            <person name="Ilnitskaya E.V."/>
        </authorList>
    </citation>
    <scope>NUCLEOTIDE SEQUENCE [LARGE SCALE GENOMIC DNA]</scope>
    <source>
        <strain evidence="3 5">VRA_01-1sq_f</strain>
        <strain evidence="2 4">VRA_1sq_f</strain>
    </source>
</reference>